<dbReference type="GO" id="GO:0006914">
    <property type="term" value="P:autophagy"/>
    <property type="evidence" value="ECO:0000318"/>
    <property type="project" value="GO_Central"/>
</dbReference>
<evidence type="ECO:0000313" key="1">
    <source>
        <dbReference type="EMBL" id="EAY16423.1"/>
    </source>
</evidence>
<dbReference type="Proteomes" id="UP000001542">
    <property type="component" value="Unassembled WGS sequence"/>
</dbReference>
<dbReference type="AlphaFoldDB" id="A2DT16"/>
<evidence type="ECO:0000313" key="2">
    <source>
        <dbReference type="Proteomes" id="UP000001542"/>
    </source>
</evidence>
<reference evidence="1" key="2">
    <citation type="journal article" date="2007" name="Science">
        <title>Draft genome sequence of the sexually transmitted pathogen Trichomonas vaginalis.</title>
        <authorList>
            <person name="Carlton J.M."/>
            <person name="Hirt R.P."/>
            <person name="Silva J.C."/>
            <person name="Delcher A.L."/>
            <person name="Schatz M."/>
            <person name="Zhao Q."/>
            <person name="Wortman J.R."/>
            <person name="Bidwell S.L."/>
            <person name="Alsmark U.C.M."/>
            <person name="Besteiro S."/>
            <person name="Sicheritz-Ponten T."/>
            <person name="Noel C.J."/>
            <person name="Dacks J.B."/>
            <person name="Foster P.G."/>
            <person name="Simillion C."/>
            <person name="Van de Peer Y."/>
            <person name="Miranda-Saavedra D."/>
            <person name="Barton G.J."/>
            <person name="Westrop G.D."/>
            <person name="Mueller S."/>
            <person name="Dessi D."/>
            <person name="Fiori P.L."/>
            <person name="Ren Q."/>
            <person name="Paulsen I."/>
            <person name="Zhang H."/>
            <person name="Bastida-Corcuera F.D."/>
            <person name="Simoes-Barbosa A."/>
            <person name="Brown M.T."/>
            <person name="Hayes R.D."/>
            <person name="Mukherjee M."/>
            <person name="Okumura C.Y."/>
            <person name="Schneider R."/>
            <person name="Smith A.J."/>
            <person name="Vanacova S."/>
            <person name="Villalvazo M."/>
            <person name="Haas B.J."/>
            <person name="Pertea M."/>
            <person name="Feldblyum T.V."/>
            <person name="Utterback T.R."/>
            <person name="Shu C.L."/>
            <person name="Osoegawa K."/>
            <person name="de Jong P.J."/>
            <person name="Hrdy I."/>
            <person name="Horvathova L."/>
            <person name="Zubacova Z."/>
            <person name="Dolezal P."/>
            <person name="Malik S.B."/>
            <person name="Logsdon J.M. Jr."/>
            <person name="Henze K."/>
            <person name="Gupta A."/>
            <person name="Wang C.C."/>
            <person name="Dunne R.L."/>
            <person name="Upcroft J.A."/>
            <person name="Upcroft P."/>
            <person name="White O."/>
            <person name="Salzberg S.L."/>
            <person name="Tang P."/>
            <person name="Chiu C.-H."/>
            <person name="Lee Y.-S."/>
            <person name="Embley T.M."/>
            <person name="Coombs G.H."/>
            <person name="Mottram J.C."/>
            <person name="Tachezy J."/>
            <person name="Fraser-Liggett C.M."/>
            <person name="Johnson P.J."/>
        </authorList>
    </citation>
    <scope>NUCLEOTIDE SEQUENCE [LARGE SCALE GENOMIC DNA]</scope>
    <source>
        <strain evidence="1">G3</strain>
    </source>
</reference>
<dbReference type="GO" id="GO:0005737">
    <property type="term" value="C:cytoplasm"/>
    <property type="evidence" value="ECO:0000318"/>
    <property type="project" value="GO_Central"/>
</dbReference>
<dbReference type="GO" id="GO:0016020">
    <property type="term" value="C:membrane"/>
    <property type="evidence" value="ECO:0000318"/>
    <property type="project" value="GO_Central"/>
</dbReference>
<dbReference type="PANTHER" id="PTHR12894">
    <property type="entry name" value="CNH DOMAIN CONTAINING"/>
    <property type="match status" value="1"/>
</dbReference>
<dbReference type="KEGG" id="tva:4774426"/>
<keyword evidence="2" id="KW-1185">Reference proteome</keyword>
<gene>
    <name evidence="1" type="ORF">TVAG_004540</name>
</gene>
<accession>A2DT16</accession>
<dbReference type="RefSeq" id="XP_001328646.1">
    <property type="nucleotide sequence ID" value="XM_001328611.1"/>
</dbReference>
<protein>
    <submittedName>
        <fullName evidence="1">Uncharacterized protein</fullName>
    </submittedName>
</protein>
<dbReference type="VEuPathDB" id="TrichDB:TVAG_004540"/>
<name>A2DT16_TRIV3</name>
<dbReference type="GO" id="GO:0034058">
    <property type="term" value="P:endosomal vesicle fusion"/>
    <property type="evidence" value="ECO:0000318"/>
    <property type="project" value="GO_Central"/>
</dbReference>
<dbReference type="InterPro" id="IPR032914">
    <property type="entry name" value="Vam6/VPS39/TRAP1"/>
</dbReference>
<organism evidence="1 2">
    <name type="scientific">Trichomonas vaginalis (strain ATCC PRA-98 / G3)</name>
    <dbReference type="NCBI Taxonomy" id="412133"/>
    <lineage>
        <taxon>Eukaryota</taxon>
        <taxon>Metamonada</taxon>
        <taxon>Parabasalia</taxon>
        <taxon>Trichomonadida</taxon>
        <taxon>Trichomonadidae</taxon>
        <taxon>Trichomonas</taxon>
    </lineage>
</organism>
<reference evidence="1" key="1">
    <citation type="submission" date="2006-10" db="EMBL/GenBank/DDBJ databases">
        <authorList>
            <person name="Amadeo P."/>
            <person name="Zhao Q."/>
            <person name="Wortman J."/>
            <person name="Fraser-Liggett C."/>
            <person name="Carlton J."/>
        </authorList>
    </citation>
    <scope>NUCLEOTIDE SEQUENCE</scope>
    <source>
        <strain evidence="1">G3</strain>
    </source>
</reference>
<dbReference type="VEuPathDB" id="TrichDB:TVAGG3_0649030"/>
<sequence length="848" mass="97122">MSQVGPYLSMSLNLSSKINLDGLKIHSLEQNGDKLVIILEGEDKKINILQCPITVVSGIVNYEIPESYPTIGFSNYYLESAKSLMGGFLLFTKYDLTTPGVLIFADPAGNINVLAENISCYSTNSSNKRKNTIAICRGNNLFVIDDMNSENPLFADAVRDEDILSVALTYPFVYLIFRKGLMQINIDIELRGGNYRPFINMELEPDSTLISADYDSIILYNKHSATYVDSRLSCEKSQVVFNSTPKFNYFVKPFNKAYMSVVDNFAIFYDFSSEYKLPIQDFISFTSNDELGICFYATENELYLVKDYSDTFRLFLNGKYTKAFEMVYNHNGITSFCQFFELLWNSSVNDKYIYRENALNFLSVPGVQKNVSSVLEIFGKLRFYKEIVDPRSGRSEIVVKTNNFYLPSQIDDKESSYPILLSKLKMYCPTENTPEVVDFNTAILEILILLNMTHDVRKFMKHTKNIDITSIKYFAASINYPTVNFIINVFSKQPQEALEAFELIKDPAPEEIKLALSVFKEFSHEWNSFIKYLKRFINRWPIETIEFITSVDDFEIARIANFIEENFVHLKTLFFISAVRLSSLSGHKSVVSSLADQICETLTNIRNPIFEFSSILWLKCVVLSGAKEMTPELLDKSEKELIERLLYLINTFYDEINRQAILAFAETCKFKDLKYQIYLADGNYKEALSIIWTNNKTDIEKALNICKKAKDPTSAFGVALPMMKSSLSKEDFKKILRSVLKENAGIINPNDFVPLLDFGEIGEIFDYITDLYRDLLIQREKSQISCASAEAERFEAKYQLQKAKSVSFVVDNHTLCENCHKPIGSNFFVRTPDGLFYHENCLSSSLPK</sequence>
<dbReference type="PANTHER" id="PTHR12894:SF27">
    <property type="entry name" value="TRANSFORMING GROWTH FACTOR-BETA RECEPTOR-ASSOCIATED PROTEIN 1"/>
    <property type="match status" value="1"/>
</dbReference>
<dbReference type="EMBL" id="DS113242">
    <property type="protein sequence ID" value="EAY16423.1"/>
    <property type="molecule type" value="Genomic_DNA"/>
</dbReference>
<dbReference type="InParanoid" id="A2DT16"/>
<proteinExistence type="predicted"/>